<evidence type="ECO:0000256" key="5">
    <source>
        <dbReference type="ARBA" id="ARBA00022490"/>
    </source>
</evidence>
<evidence type="ECO:0000256" key="3">
    <source>
        <dbReference type="ARBA" id="ARBA00006904"/>
    </source>
</evidence>
<gene>
    <name evidence="13" type="ORF">BFP76_11205</name>
</gene>
<feature type="region of interest" description="Disordered" evidence="12">
    <location>
        <begin position="1"/>
        <end position="23"/>
    </location>
</feature>
<dbReference type="SUPFAM" id="SSF53383">
    <property type="entry name" value="PLP-dependent transferases"/>
    <property type="match status" value="1"/>
</dbReference>
<keyword evidence="8 13" id="KW-0808">Transferase</keyword>
<dbReference type="PIRSF" id="PIRSF000525">
    <property type="entry name" value="SerC"/>
    <property type="match status" value="1"/>
</dbReference>
<evidence type="ECO:0000256" key="2">
    <source>
        <dbReference type="ARBA" id="ARBA00005099"/>
    </source>
</evidence>
<dbReference type="GO" id="GO:0006564">
    <property type="term" value="P:L-serine biosynthetic process"/>
    <property type="evidence" value="ECO:0007669"/>
    <property type="project" value="UniProtKB-KW"/>
</dbReference>
<keyword evidence="7" id="KW-0028">Amino-acid biosynthesis</keyword>
<comment type="caution">
    <text evidence="13">The sequence shown here is derived from an EMBL/GenBank/DDBJ whole genome shotgun (WGS) entry which is preliminary data.</text>
</comment>
<organism evidence="13 14">
    <name type="scientific">Paramylibacter kogurei</name>
    <dbReference type="NCBI Taxonomy" id="1889778"/>
    <lineage>
        <taxon>Bacteria</taxon>
        <taxon>Pseudomonadati</taxon>
        <taxon>Pseudomonadota</taxon>
        <taxon>Alphaproteobacteria</taxon>
        <taxon>Rhodobacterales</taxon>
        <taxon>Paracoccaceae</taxon>
        <taxon>Paramylibacter</taxon>
    </lineage>
</organism>
<evidence type="ECO:0000256" key="11">
    <source>
        <dbReference type="ARBA" id="ARBA00049007"/>
    </source>
</evidence>
<proteinExistence type="inferred from homology"/>
<reference evidence="13 14" key="1">
    <citation type="submission" date="2016-08" db="EMBL/GenBank/DDBJ databases">
        <title>Draft genome of Amylibacter sp. strain 4G11.</title>
        <authorList>
            <person name="Wong S.-K."/>
            <person name="Hamasaki K."/>
            <person name="Yoshizawa S."/>
        </authorList>
    </citation>
    <scope>NUCLEOTIDE SEQUENCE [LARGE SCALE GENOMIC DNA]</scope>
    <source>
        <strain evidence="13 14">4G11</strain>
    </source>
</reference>
<evidence type="ECO:0000313" key="13">
    <source>
        <dbReference type="EMBL" id="PIB26681.1"/>
    </source>
</evidence>
<comment type="pathway">
    <text evidence="2">Amino-acid biosynthesis; L-serine biosynthesis; L-serine from 3-phospho-D-glycerate: step 2/3.</text>
</comment>
<evidence type="ECO:0000256" key="1">
    <source>
        <dbReference type="ARBA" id="ARBA00001933"/>
    </source>
</evidence>
<sequence>MMTNTKPDIRPNNPQFSSGPCTKPSTWTLDALSDAALGRSHRAAVGKDKLLAAIETTREVLNIPTDYKIGIVPASDTGAVEMAMWNLLGARGVDMLSWESFGSGWVTDVVKQLKLDNVNHLHADYGQLPDLNTINFDNDVVFTWNGTTSGVRVPNGDFIPANRDGLTICDATSAAFAQELPWDKLDVTTFSWQKVLGGEAAHGMIILSPRAVVRLETYAPAWPLPKIFRLTKAGKLIDGIFKGATINTPSMLAVEDYLFALDWAKSIGGNAGLIKRADANLQVLADFVAKNDWIDFLADDADTVSNTSVCLKITDPRVAALDADAQAAFAKGLAKLLETEGVAYDIGSYRDAPAGLRIWTGGTVENSDLVALTPWLNWAFETQIATL</sequence>
<dbReference type="AlphaFoldDB" id="A0A2G5KAX8"/>
<dbReference type="PANTHER" id="PTHR21152">
    <property type="entry name" value="AMINOTRANSFERASE CLASS V"/>
    <property type="match status" value="1"/>
</dbReference>
<dbReference type="Gene3D" id="3.90.1150.10">
    <property type="entry name" value="Aspartate Aminotransferase, domain 1"/>
    <property type="match status" value="1"/>
</dbReference>
<dbReference type="GO" id="GO:0004648">
    <property type="term" value="F:O-phospho-L-serine:2-oxoglutarate aminotransferase activity"/>
    <property type="evidence" value="ECO:0007669"/>
    <property type="project" value="UniProtKB-EC"/>
</dbReference>
<evidence type="ECO:0000256" key="8">
    <source>
        <dbReference type="ARBA" id="ARBA00022679"/>
    </source>
</evidence>
<dbReference type="UniPathway" id="UPA00135">
    <property type="reaction ID" value="UER00197"/>
</dbReference>
<comment type="catalytic activity">
    <reaction evidence="11">
        <text>O-phospho-L-serine + 2-oxoglutarate = 3-phosphooxypyruvate + L-glutamate</text>
        <dbReference type="Rhea" id="RHEA:14329"/>
        <dbReference type="ChEBI" id="CHEBI:16810"/>
        <dbReference type="ChEBI" id="CHEBI:18110"/>
        <dbReference type="ChEBI" id="CHEBI:29985"/>
        <dbReference type="ChEBI" id="CHEBI:57524"/>
        <dbReference type="EC" id="2.6.1.52"/>
    </reaction>
</comment>
<dbReference type="PANTHER" id="PTHR21152:SF40">
    <property type="entry name" value="ALANINE--GLYOXYLATE AMINOTRANSFERASE"/>
    <property type="match status" value="1"/>
</dbReference>
<keyword evidence="6 13" id="KW-0032">Aminotransferase</keyword>
<dbReference type="GO" id="GO:0019265">
    <property type="term" value="P:glycine biosynthetic process, by transamination of glyoxylate"/>
    <property type="evidence" value="ECO:0007669"/>
    <property type="project" value="TreeGrafter"/>
</dbReference>
<keyword evidence="14" id="KW-1185">Reference proteome</keyword>
<dbReference type="CDD" id="cd01494">
    <property type="entry name" value="AAT_I"/>
    <property type="match status" value="1"/>
</dbReference>
<dbReference type="Proteomes" id="UP000231516">
    <property type="component" value="Unassembled WGS sequence"/>
</dbReference>
<dbReference type="GO" id="GO:0004760">
    <property type="term" value="F:L-serine-pyruvate transaminase activity"/>
    <property type="evidence" value="ECO:0007669"/>
    <property type="project" value="TreeGrafter"/>
</dbReference>
<evidence type="ECO:0000256" key="9">
    <source>
        <dbReference type="ARBA" id="ARBA00022898"/>
    </source>
</evidence>
<keyword evidence="10" id="KW-0718">Serine biosynthesis</keyword>
<evidence type="ECO:0000256" key="12">
    <source>
        <dbReference type="SAM" id="MobiDB-lite"/>
    </source>
</evidence>
<name>A0A2G5KAX8_9RHOB</name>
<dbReference type="Gene3D" id="3.40.640.10">
    <property type="entry name" value="Type I PLP-dependent aspartate aminotransferase-like (Major domain)"/>
    <property type="match status" value="1"/>
</dbReference>
<comment type="cofactor">
    <cofactor evidence="1">
        <name>pyridoxal 5'-phosphate</name>
        <dbReference type="ChEBI" id="CHEBI:597326"/>
    </cofactor>
</comment>
<keyword evidence="5" id="KW-0963">Cytoplasm</keyword>
<dbReference type="NCBIfam" id="TIGR01365">
    <property type="entry name" value="serC_2"/>
    <property type="match status" value="1"/>
</dbReference>
<keyword evidence="9" id="KW-0663">Pyridoxal phosphate</keyword>
<dbReference type="InterPro" id="IPR015422">
    <property type="entry name" value="PyrdxlP-dep_Trfase_small"/>
</dbReference>
<comment type="similarity">
    <text evidence="3">Belongs to the class-V pyridoxal-phosphate-dependent aminotransferase family. SerC subfamily.</text>
</comment>
<dbReference type="EMBL" id="MDGM01000003">
    <property type="protein sequence ID" value="PIB26681.1"/>
    <property type="molecule type" value="Genomic_DNA"/>
</dbReference>
<evidence type="ECO:0000256" key="4">
    <source>
        <dbReference type="ARBA" id="ARBA00013030"/>
    </source>
</evidence>
<dbReference type="EC" id="2.6.1.52" evidence="4"/>
<dbReference type="InterPro" id="IPR022278">
    <property type="entry name" value="Pser_aminoTfrase"/>
</dbReference>
<accession>A0A2G5KAX8</accession>
<evidence type="ECO:0000256" key="7">
    <source>
        <dbReference type="ARBA" id="ARBA00022605"/>
    </source>
</evidence>
<evidence type="ECO:0000256" key="6">
    <source>
        <dbReference type="ARBA" id="ARBA00022576"/>
    </source>
</evidence>
<dbReference type="InterPro" id="IPR015424">
    <property type="entry name" value="PyrdxlP-dep_Trfase"/>
</dbReference>
<protein>
    <recommendedName>
        <fullName evidence="4">phosphoserine transaminase</fullName>
        <ecNumber evidence="4">2.6.1.52</ecNumber>
    </recommendedName>
</protein>
<dbReference type="NCBIfam" id="NF002841">
    <property type="entry name" value="PRK03080.1-2"/>
    <property type="match status" value="1"/>
</dbReference>
<evidence type="ECO:0000313" key="14">
    <source>
        <dbReference type="Proteomes" id="UP000231516"/>
    </source>
</evidence>
<dbReference type="InterPro" id="IPR015421">
    <property type="entry name" value="PyrdxlP-dep_Trfase_major"/>
</dbReference>
<dbReference type="GO" id="GO:0008453">
    <property type="term" value="F:alanine-glyoxylate transaminase activity"/>
    <property type="evidence" value="ECO:0007669"/>
    <property type="project" value="TreeGrafter"/>
</dbReference>
<dbReference type="InterPro" id="IPR006271">
    <property type="entry name" value="Pser_aminoTfrase_methanosarc"/>
</dbReference>
<evidence type="ECO:0000256" key="10">
    <source>
        <dbReference type="ARBA" id="ARBA00023299"/>
    </source>
</evidence>